<accession>A9AZH4</accession>
<dbReference type="EMBL" id="CP000875">
    <property type="protein sequence ID" value="ABX05118.1"/>
    <property type="molecule type" value="Genomic_DNA"/>
</dbReference>
<gene>
    <name evidence="1" type="ordered locus">Haur_2480</name>
</gene>
<dbReference type="AlphaFoldDB" id="A9AZH4"/>
<evidence type="ECO:0000313" key="2">
    <source>
        <dbReference type="Proteomes" id="UP000000787"/>
    </source>
</evidence>
<keyword evidence="2" id="KW-1185">Reference proteome</keyword>
<protein>
    <submittedName>
        <fullName evidence="1">Uncharacterized protein</fullName>
    </submittedName>
</protein>
<dbReference type="STRING" id="316274.Haur_2480"/>
<dbReference type="Proteomes" id="UP000000787">
    <property type="component" value="Chromosome"/>
</dbReference>
<evidence type="ECO:0000313" key="1">
    <source>
        <dbReference type="EMBL" id="ABX05118.1"/>
    </source>
</evidence>
<name>A9AZH4_HERA2</name>
<sequence length="480" mass="55390">MQRIAFCNVGNSDVAVQGAIIRPSRPAGEHHWQTYSEHQFSAPIIDAFARYFQHRQLMIDRLIMFDTDQADTPASSVKDRNNVSLRDKDTCWFGMILERYIQEHWSHVIRMVERRTIYDVNPSLYDDAMQAFGQQLANIKHQPETEYYVLAAGGTQAFNNALQFKAIARFREACFVLYKSEHDQWPYSLNIRKQLLNSFNISTPIQLIQQHNFLGAITLLEGSVEPGIIGLLRYAKYREDFDFDSAQQILAQIQFDVDGSLRDLVRSIQHTAYQINQADLKFLLVELYYNAQIAYTNGRYADFLGRMFRFQETVLRYLVETTFKLSTDYSKAHKAENLAKFNQLLVDDPTLHAYLEQATLGDQKLDYQHFSVPVLIAMLNFASEKAGQRYLSKQQAGLCIGILKNLHKITNLAQMRNQSIIAHGFQGVSKEKINEAMQLKLEQTPLDILRDILSKMQLDLSESPFQQIQTTLTQKLYSLI</sequence>
<proteinExistence type="predicted"/>
<organism evidence="1 2">
    <name type="scientific">Herpetosiphon aurantiacus (strain ATCC 23779 / DSM 785 / 114-95)</name>
    <dbReference type="NCBI Taxonomy" id="316274"/>
    <lineage>
        <taxon>Bacteria</taxon>
        <taxon>Bacillati</taxon>
        <taxon>Chloroflexota</taxon>
        <taxon>Chloroflexia</taxon>
        <taxon>Herpetosiphonales</taxon>
        <taxon>Herpetosiphonaceae</taxon>
        <taxon>Herpetosiphon</taxon>
    </lineage>
</organism>
<dbReference type="InParanoid" id="A9AZH4"/>
<dbReference type="BioCyc" id="HAUR316274:GHYA-2508-MONOMER"/>
<dbReference type="eggNOG" id="COG0388">
    <property type="taxonomic scope" value="Bacteria"/>
</dbReference>
<dbReference type="KEGG" id="hau:Haur_2480"/>
<reference evidence="1 2" key="1">
    <citation type="journal article" date="2011" name="Stand. Genomic Sci.">
        <title>Complete genome sequence of the filamentous gliding predatory bacterium Herpetosiphon aurantiacus type strain (114-95(T)).</title>
        <authorList>
            <person name="Kiss H."/>
            <person name="Nett M."/>
            <person name="Domin N."/>
            <person name="Martin K."/>
            <person name="Maresca J.A."/>
            <person name="Copeland A."/>
            <person name="Lapidus A."/>
            <person name="Lucas S."/>
            <person name="Berry K.W."/>
            <person name="Glavina Del Rio T."/>
            <person name="Dalin E."/>
            <person name="Tice H."/>
            <person name="Pitluck S."/>
            <person name="Richardson P."/>
            <person name="Bruce D."/>
            <person name="Goodwin L."/>
            <person name="Han C."/>
            <person name="Detter J.C."/>
            <person name="Schmutz J."/>
            <person name="Brettin T."/>
            <person name="Land M."/>
            <person name="Hauser L."/>
            <person name="Kyrpides N.C."/>
            <person name="Ivanova N."/>
            <person name="Goker M."/>
            <person name="Woyke T."/>
            <person name="Klenk H.P."/>
            <person name="Bryant D.A."/>
        </authorList>
    </citation>
    <scope>NUCLEOTIDE SEQUENCE [LARGE SCALE GENOMIC DNA]</scope>
    <source>
        <strain evidence="2">ATCC 23779 / DSM 785 / 114-95</strain>
    </source>
</reference>
<dbReference type="HOGENOM" id="CLU_558814_0_0_0"/>